<dbReference type="PANTHER" id="PTHR42711">
    <property type="entry name" value="ABC TRANSPORTER ATP-BINDING PROTEIN"/>
    <property type="match status" value="1"/>
</dbReference>
<protein>
    <submittedName>
        <fullName evidence="10">ABC transporter</fullName>
    </submittedName>
</protein>
<dbReference type="SMART" id="SM00382">
    <property type="entry name" value="AAA"/>
    <property type="match status" value="1"/>
</dbReference>
<name>A0A1F5EK57_9BACT</name>
<evidence type="ECO:0000256" key="4">
    <source>
        <dbReference type="ARBA" id="ARBA00022475"/>
    </source>
</evidence>
<sequence>MAIIKVRDITKKYNGFKAVDNVSFAVKKGETFGILGPNGAGKTTTLEMIEGLRSISKGQIVVDNFDIKRDTEKVKHIIGVQLQSSTYFDYLTLTEIIDLFASFYGIKVDALSILKKVELENKRKSYIKALSGGQKQRFSIASTLVNQPKIVFLDEPTTGLDPQARRNIWELIEQIKSRGQTIVLTTHYMEEAEQLCDRIAIMDQGKIIDLDTPKQLIRKHGSGSVISFRSKEKLDKKFLKSIPAVTNVSIEDHKYILKTSDEIKTLKKIISCQEKCQADDLIIRQSTLEDVFLNLTGKKLRE</sequence>
<dbReference type="PROSITE" id="PS50893">
    <property type="entry name" value="ABC_TRANSPORTER_2"/>
    <property type="match status" value="1"/>
</dbReference>
<evidence type="ECO:0000256" key="3">
    <source>
        <dbReference type="ARBA" id="ARBA00022448"/>
    </source>
</evidence>
<evidence type="ECO:0000256" key="5">
    <source>
        <dbReference type="ARBA" id="ARBA00022741"/>
    </source>
</evidence>
<evidence type="ECO:0000256" key="2">
    <source>
        <dbReference type="ARBA" id="ARBA00005417"/>
    </source>
</evidence>
<comment type="subcellular location">
    <subcellularLocation>
        <location evidence="1">Cell membrane</location>
    </subcellularLocation>
</comment>
<evidence type="ECO:0000313" key="10">
    <source>
        <dbReference type="EMBL" id="OGD67819.1"/>
    </source>
</evidence>
<dbReference type="InterPro" id="IPR027417">
    <property type="entry name" value="P-loop_NTPase"/>
</dbReference>
<evidence type="ECO:0000256" key="7">
    <source>
        <dbReference type="ARBA" id="ARBA00022967"/>
    </source>
</evidence>
<dbReference type="PROSITE" id="PS00211">
    <property type="entry name" value="ABC_TRANSPORTER_1"/>
    <property type="match status" value="1"/>
</dbReference>
<dbReference type="AlphaFoldDB" id="A0A1F5EK57"/>
<dbReference type="Gene3D" id="3.40.50.300">
    <property type="entry name" value="P-loop containing nucleotide triphosphate hydrolases"/>
    <property type="match status" value="1"/>
</dbReference>
<keyword evidence="6" id="KW-0067">ATP-binding</keyword>
<keyword evidence="5" id="KW-0547">Nucleotide-binding</keyword>
<dbReference type="InterPro" id="IPR017871">
    <property type="entry name" value="ABC_transporter-like_CS"/>
</dbReference>
<dbReference type="InterPro" id="IPR050763">
    <property type="entry name" value="ABC_transporter_ATP-binding"/>
</dbReference>
<organism evidence="10 11">
    <name type="scientific">Candidatus Berkelbacteria bacterium RIFCSPHIGHO2_12_FULL_36_9</name>
    <dbReference type="NCBI Taxonomy" id="1797469"/>
    <lineage>
        <taxon>Bacteria</taxon>
        <taxon>Candidatus Berkelbacteria</taxon>
    </lineage>
</organism>
<dbReference type="Proteomes" id="UP000176451">
    <property type="component" value="Unassembled WGS sequence"/>
</dbReference>
<dbReference type="EMBL" id="MEZV01000009">
    <property type="protein sequence ID" value="OGD67819.1"/>
    <property type="molecule type" value="Genomic_DNA"/>
</dbReference>
<dbReference type="Pfam" id="PF00005">
    <property type="entry name" value="ABC_tran"/>
    <property type="match status" value="1"/>
</dbReference>
<evidence type="ECO:0000256" key="8">
    <source>
        <dbReference type="ARBA" id="ARBA00023136"/>
    </source>
</evidence>
<dbReference type="SUPFAM" id="SSF52540">
    <property type="entry name" value="P-loop containing nucleoside triphosphate hydrolases"/>
    <property type="match status" value="1"/>
</dbReference>
<comment type="caution">
    <text evidence="10">The sequence shown here is derived from an EMBL/GenBank/DDBJ whole genome shotgun (WGS) entry which is preliminary data.</text>
</comment>
<dbReference type="GO" id="GO:0016887">
    <property type="term" value="F:ATP hydrolysis activity"/>
    <property type="evidence" value="ECO:0007669"/>
    <property type="project" value="InterPro"/>
</dbReference>
<keyword evidence="3" id="KW-0813">Transport</keyword>
<feature type="domain" description="ABC transporter" evidence="9">
    <location>
        <begin position="4"/>
        <end position="229"/>
    </location>
</feature>
<dbReference type="STRING" id="1797469.A3F08_01495"/>
<dbReference type="GO" id="GO:0005524">
    <property type="term" value="F:ATP binding"/>
    <property type="evidence" value="ECO:0007669"/>
    <property type="project" value="UniProtKB-KW"/>
</dbReference>
<evidence type="ECO:0000256" key="6">
    <source>
        <dbReference type="ARBA" id="ARBA00022840"/>
    </source>
</evidence>
<keyword evidence="4" id="KW-1003">Cell membrane</keyword>
<reference evidence="10 11" key="1">
    <citation type="journal article" date="2016" name="Nat. Commun.">
        <title>Thousands of microbial genomes shed light on interconnected biogeochemical processes in an aquifer system.</title>
        <authorList>
            <person name="Anantharaman K."/>
            <person name="Brown C.T."/>
            <person name="Hug L.A."/>
            <person name="Sharon I."/>
            <person name="Castelle C.J."/>
            <person name="Probst A.J."/>
            <person name="Thomas B.C."/>
            <person name="Singh A."/>
            <person name="Wilkins M.J."/>
            <person name="Karaoz U."/>
            <person name="Brodie E.L."/>
            <person name="Williams K.H."/>
            <person name="Hubbard S.S."/>
            <person name="Banfield J.F."/>
        </authorList>
    </citation>
    <scope>NUCLEOTIDE SEQUENCE [LARGE SCALE GENOMIC DNA]</scope>
</reference>
<dbReference type="InterPro" id="IPR003439">
    <property type="entry name" value="ABC_transporter-like_ATP-bd"/>
</dbReference>
<dbReference type="InterPro" id="IPR003593">
    <property type="entry name" value="AAA+_ATPase"/>
</dbReference>
<accession>A0A1F5EK57</accession>
<dbReference type="FunFam" id="3.40.50.300:FF:000589">
    <property type="entry name" value="ABC transporter, ATP-binding subunit"/>
    <property type="match status" value="1"/>
</dbReference>
<dbReference type="PANTHER" id="PTHR42711:SF5">
    <property type="entry name" value="ABC TRANSPORTER ATP-BINDING PROTEIN NATA"/>
    <property type="match status" value="1"/>
</dbReference>
<keyword evidence="7" id="KW-1278">Translocase</keyword>
<keyword evidence="8" id="KW-0472">Membrane</keyword>
<proteinExistence type="inferred from homology"/>
<evidence type="ECO:0000256" key="1">
    <source>
        <dbReference type="ARBA" id="ARBA00004236"/>
    </source>
</evidence>
<gene>
    <name evidence="10" type="ORF">A3F08_01495</name>
</gene>
<evidence type="ECO:0000313" key="11">
    <source>
        <dbReference type="Proteomes" id="UP000176451"/>
    </source>
</evidence>
<dbReference type="GO" id="GO:0005886">
    <property type="term" value="C:plasma membrane"/>
    <property type="evidence" value="ECO:0007669"/>
    <property type="project" value="UniProtKB-SubCell"/>
</dbReference>
<evidence type="ECO:0000259" key="9">
    <source>
        <dbReference type="PROSITE" id="PS50893"/>
    </source>
</evidence>
<comment type="similarity">
    <text evidence="2">Belongs to the ABC transporter superfamily.</text>
</comment>